<dbReference type="STRING" id="294750.A0A095CHE1"/>
<evidence type="ECO:0000313" key="4">
    <source>
        <dbReference type="Proteomes" id="UP000029445"/>
    </source>
</evidence>
<dbReference type="VEuPathDB" id="FungiDB:CNBG_5623"/>
<dbReference type="InterPro" id="IPR011008">
    <property type="entry name" value="Dimeric_a/b-barrel"/>
</dbReference>
<feature type="domain" description="Stress-response A/B barrel" evidence="2">
    <location>
        <begin position="4"/>
        <end position="103"/>
    </location>
</feature>
<organism evidence="3 4">
    <name type="scientific">Cryptococcus deuterogattii (strain R265)</name>
    <name type="common">Cryptococcus gattii VGII (strain R265)</name>
    <dbReference type="NCBI Taxonomy" id="294750"/>
    <lineage>
        <taxon>Eukaryota</taxon>
        <taxon>Fungi</taxon>
        <taxon>Dikarya</taxon>
        <taxon>Basidiomycota</taxon>
        <taxon>Agaricomycotina</taxon>
        <taxon>Tremellomycetes</taxon>
        <taxon>Tremellales</taxon>
        <taxon>Cryptococcaceae</taxon>
        <taxon>Cryptococcus</taxon>
        <taxon>Cryptococcus gattii species complex</taxon>
    </lineage>
</organism>
<accession>A0A095CHE1</accession>
<dbReference type="GeneID" id="88181760"/>
<sequence>MPKIAHVVLWKLKRPSALTNTSTEEVLAKAKEAINALKNVPGPESVHLGPPLLDARAKGFDYGLYSVFSSAEALQTYAVSEAHVKVVTENVRPNVEDVLAYDFVLEE</sequence>
<dbReference type="OMA" id="RNEGYNW"/>
<dbReference type="PANTHER" id="PTHR33178">
    <property type="match status" value="1"/>
</dbReference>
<dbReference type="PANTHER" id="PTHR33178:SF19">
    <property type="entry name" value="STRESS-RESPONSE A_B BARREL DOMAIN-CONTAINING PROTEIN"/>
    <property type="match status" value="1"/>
</dbReference>
<dbReference type="Proteomes" id="UP000029445">
    <property type="component" value="Chromosome 9"/>
</dbReference>
<dbReference type="KEGG" id="cdeu:CNBG_5623"/>
<dbReference type="Pfam" id="PF07876">
    <property type="entry name" value="Dabb"/>
    <property type="match status" value="1"/>
</dbReference>
<dbReference type="RefSeq" id="XP_062885440.1">
    <property type="nucleotide sequence ID" value="XM_063029485.1"/>
</dbReference>
<gene>
    <name evidence="3" type="ORF">CNBG_5623</name>
</gene>
<dbReference type="Gene3D" id="3.30.70.100">
    <property type="match status" value="1"/>
</dbReference>
<dbReference type="SUPFAM" id="SSF54909">
    <property type="entry name" value="Dimeric alpha+beta barrel"/>
    <property type="match status" value="1"/>
</dbReference>
<reference evidence="3 4" key="2">
    <citation type="journal article" date="2018" name="Proc. Natl. Acad. Sci.">
        <title>RNAi is a critical determinant of centromere evolution in closely related fungi.</title>
        <authorList>
            <person name="Yadav V."/>
            <person name="Sun S."/>
            <person name="Billmyre R.B."/>
            <person name="Thimmappa B.C."/>
            <person name="Shea T."/>
            <person name="Lintner R."/>
            <person name="Bakkeren G."/>
            <person name="Cuomo C.A."/>
            <person name="Heitman J."/>
            <person name="Sanyal K."/>
        </authorList>
    </citation>
    <scope>NUCLEOTIDE SEQUENCE [LARGE SCALE GENOMIC DNA]</scope>
    <source>
        <strain evidence="3 4">R265</strain>
    </source>
</reference>
<protein>
    <recommendedName>
        <fullName evidence="2">Stress-response A/B barrel domain-containing protein</fullName>
    </recommendedName>
</protein>
<dbReference type="AlphaFoldDB" id="A0A095CHE1"/>
<evidence type="ECO:0000313" key="3">
    <source>
        <dbReference type="EMBL" id="KGB79785.1"/>
    </source>
</evidence>
<name>A0A095CHE1_CRYD2</name>
<dbReference type="SMART" id="SM00886">
    <property type="entry name" value="Dabb"/>
    <property type="match status" value="1"/>
</dbReference>
<proteinExistence type="predicted"/>
<dbReference type="EMBL" id="CP025767">
    <property type="protein sequence ID" value="KGB79785.1"/>
    <property type="molecule type" value="Genomic_DNA"/>
</dbReference>
<dbReference type="OrthoDB" id="42919at2759"/>
<dbReference type="HOGENOM" id="CLU_154783_0_0_1"/>
<dbReference type="InterPro" id="IPR013097">
    <property type="entry name" value="Dabb"/>
</dbReference>
<dbReference type="InterPro" id="IPR044662">
    <property type="entry name" value="HS1/DABB1-like"/>
</dbReference>
<evidence type="ECO:0000259" key="2">
    <source>
        <dbReference type="PROSITE" id="PS51502"/>
    </source>
</evidence>
<comment type="subunit">
    <text evidence="1">Homodimer.</text>
</comment>
<reference evidence="3 4" key="1">
    <citation type="journal article" date="2011" name="MBio">
        <title>Genome variation in Cryptococcus gattii, an emerging pathogen of immunocompetent hosts.</title>
        <authorList>
            <person name="D'Souza C.A."/>
            <person name="Kronstad J.W."/>
            <person name="Taylor G."/>
            <person name="Warren R."/>
            <person name="Yuen M."/>
            <person name="Hu G."/>
            <person name="Jung W.H."/>
            <person name="Sham A."/>
            <person name="Kidd S.E."/>
            <person name="Tangen K."/>
            <person name="Lee N."/>
            <person name="Zeilmaker T."/>
            <person name="Sawkins J."/>
            <person name="McVicker G."/>
            <person name="Shah S."/>
            <person name="Gnerre S."/>
            <person name="Griggs A."/>
            <person name="Zeng Q."/>
            <person name="Bartlett K."/>
            <person name="Li W."/>
            <person name="Wang X."/>
            <person name="Heitman J."/>
            <person name="Stajich J.E."/>
            <person name="Fraser J.A."/>
            <person name="Meyer W."/>
            <person name="Carter D."/>
            <person name="Schein J."/>
            <person name="Krzywinski M."/>
            <person name="Kwon-Chung K.J."/>
            <person name="Varma A."/>
            <person name="Wang J."/>
            <person name="Brunham R."/>
            <person name="Fyfe M."/>
            <person name="Ouellette B.F."/>
            <person name="Siddiqui A."/>
            <person name="Marra M."/>
            <person name="Jones S."/>
            <person name="Holt R."/>
            <person name="Birren B.W."/>
            <person name="Galagan J.E."/>
            <person name="Cuomo C.A."/>
        </authorList>
    </citation>
    <scope>NUCLEOTIDE SEQUENCE [LARGE SCALE GENOMIC DNA]</scope>
    <source>
        <strain evidence="3 4">R265</strain>
    </source>
</reference>
<keyword evidence="4" id="KW-1185">Reference proteome</keyword>
<evidence type="ECO:0000256" key="1">
    <source>
        <dbReference type="ARBA" id="ARBA00011738"/>
    </source>
</evidence>
<dbReference type="PROSITE" id="PS51502">
    <property type="entry name" value="S_R_A_B_BARREL"/>
    <property type="match status" value="1"/>
</dbReference>